<dbReference type="Pfam" id="PF13620">
    <property type="entry name" value="CarboxypepD_reg"/>
    <property type="match status" value="1"/>
</dbReference>
<feature type="signal peptide" evidence="7">
    <location>
        <begin position="1"/>
        <end position="26"/>
    </location>
</feature>
<keyword evidence="4" id="KW-0812">Transmembrane</keyword>
<organism evidence="9 10">
    <name type="scientific">Dyella koreensis</name>
    <dbReference type="NCBI Taxonomy" id="311235"/>
    <lineage>
        <taxon>Bacteria</taxon>
        <taxon>Pseudomonadati</taxon>
        <taxon>Pseudomonadota</taxon>
        <taxon>Gammaproteobacteria</taxon>
        <taxon>Lysobacterales</taxon>
        <taxon>Rhodanobacteraceae</taxon>
        <taxon>Dyella</taxon>
    </lineage>
</organism>
<evidence type="ECO:0000313" key="9">
    <source>
        <dbReference type="EMBL" id="MFK2918174.1"/>
    </source>
</evidence>
<keyword evidence="6" id="KW-0998">Cell outer membrane</keyword>
<evidence type="ECO:0000313" key="10">
    <source>
        <dbReference type="Proteomes" id="UP001620408"/>
    </source>
</evidence>
<dbReference type="RefSeq" id="WP_379983928.1">
    <property type="nucleotide sequence ID" value="NZ_JADIKD010000011.1"/>
</dbReference>
<keyword evidence="2" id="KW-0813">Transport</keyword>
<dbReference type="SUPFAM" id="SSF56935">
    <property type="entry name" value="Porins"/>
    <property type="match status" value="1"/>
</dbReference>
<comment type="subcellular location">
    <subcellularLocation>
        <location evidence="1">Cell outer membrane</location>
        <topology evidence="1">Multi-pass membrane protein</topology>
    </subcellularLocation>
</comment>
<evidence type="ECO:0000256" key="3">
    <source>
        <dbReference type="ARBA" id="ARBA00022452"/>
    </source>
</evidence>
<dbReference type="PANTHER" id="PTHR30069">
    <property type="entry name" value="TONB-DEPENDENT OUTER MEMBRANE RECEPTOR"/>
    <property type="match status" value="1"/>
</dbReference>
<keyword evidence="7" id="KW-0732">Signal</keyword>
<keyword evidence="3" id="KW-1134">Transmembrane beta strand</keyword>
<dbReference type="InterPro" id="IPR008969">
    <property type="entry name" value="CarboxyPept-like_regulatory"/>
</dbReference>
<reference evidence="9 10" key="1">
    <citation type="submission" date="2020-10" db="EMBL/GenBank/DDBJ databases">
        <title>Phylogeny of dyella-like bacteria.</title>
        <authorList>
            <person name="Fu J."/>
        </authorList>
    </citation>
    <scope>NUCLEOTIDE SEQUENCE [LARGE SCALE GENOMIC DNA]</scope>
    <source>
        <strain evidence="9 10">BB4</strain>
    </source>
</reference>
<keyword evidence="5" id="KW-0472">Membrane</keyword>
<evidence type="ECO:0000259" key="8">
    <source>
        <dbReference type="Pfam" id="PF25183"/>
    </source>
</evidence>
<evidence type="ECO:0000256" key="7">
    <source>
        <dbReference type="SAM" id="SignalP"/>
    </source>
</evidence>
<protein>
    <submittedName>
        <fullName evidence="9">TonB-dependent receptor</fullName>
    </submittedName>
</protein>
<evidence type="ECO:0000256" key="2">
    <source>
        <dbReference type="ARBA" id="ARBA00022448"/>
    </source>
</evidence>
<dbReference type="EMBL" id="JADIKD010000011">
    <property type="protein sequence ID" value="MFK2918174.1"/>
    <property type="molecule type" value="Genomic_DNA"/>
</dbReference>
<gene>
    <name evidence="9" type="ORF">ISS97_12960</name>
</gene>
<comment type="caution">
    <text evidence="9">The sequence shown here is derived from an EMBL/GenBank/DDBJ whole genome shotgun (WGS) entry which is preliminary data.</text>
</comment>
<dbReference type="Gene3D" id="2.40.170.20">
    <property type="entry name" value="TonB-dependent receptor, beta-barrel domain"/>
    <property type="match status" value="1"/>
</dbReference>
<dbReference type="Gene3D" id="2.60.40.1120">
    <property type="entry name" value="Carboxypeptidase-like, regulatory domain"/>
    <property type="match status" value="1"/>
</dbReference>
<feature type="domain" description="TonB-dependent transporter Oar-like beta-barrel" evidence="8">
    <location>
        <begin position="250"/>
        <end position="1035"/>
    </location>
</feature>
<name>A0ABW8K5K0_9GAMM</name>
<dbReference type="SUPFAM" id="SSF49464">
    <property type="entry name" value="Carboxypeptidase regulatory domain-like"/>
    <property type="match status" value="1"/>
</dbReference>
<feature type="chain" id="PRO_5046638335" evidence="7">
    <location>
        <begin position="27"/>
        <end position="1108"/>
    </location>
</feature>
<keyword evidence="9" id="KW-0675">Receptor</keyword>
<dbReference type="Proteomes" id="UP001620408">
    <property type="component" value="Unassembled WGS sequence"/>
</dbReference>
<dbReference type="Pfam" id="PF25183">
    <property type="entry name" value="OMP_b-brl_4"/>
    <property type="match status" value="1"/>
</dbReference>
<evidence type="ECO:0000256" key="4">
    <source>
        <dbReference type="ARBA" id="ARBA00022692"/>
    </source>
</evidence>
<keyword evidence="10" id="KW-1185">Reference proteome</keyword>
<dbReference type="InterPro" id="IPR039426">
    <property type="entry name" value="TonB-dep_rcpt-like"/>
</dbReference>
<sequence length="1108" mass="120322">MNSRIRAKVLPFAIASMLAMSVPAIAQDTSSSISGRVLDANGQPVAGATVQIVHEPSGTTKTTTTDANGRYAAQGLRVGGPFDVKVSKDGQPATEQDNVYLQLAQDTAVNLTVGATAQAAQNLSGVTVSASALSQTFTPDNKGLSTNVSRREIEATPTPGRSIQNIVRLDPRIVISDRDRGEISAVGQNSRYNNITVDSVSANDPFGLNANGLPTLGTPISQDTIEEYNISTANYDVATRRGVGAIVNAVTKSGTNDFHGSTYYAFQNRDDMIADYNGQPYGGYRRTWTAGATVGGPIIKDKLFFFASYEKSKQIGPSSQYGVQGSGATTEIRGLTQQNVNDIVNAARAKGFGDVGGVGGGSSDLQDKRYLAKIDWNITNSHRASFTYSQTKENKPIITGSNNVLVLSSGWYKTNVDNKSYALHFYDDWSDIFSTDTTLSYADFNQVRGPYNGQNMPDVSVCLNSTSGCTSTSSSPGVEFGTEYSSQANILRVKTLNAAFAGTFYLGEHTVKFGADFERGKYYNLFLQNAFGSYQFNSINDFINGKYNLYRLNAPAAGLGLNDVAANFELKQYGLFLQDTWQVNNNLSVQYGFRVDIPMTSDKPLFNPCYSAPVGQAITASNCVSAAGGFGRRNDYTINGNRQVQPRMSFNYTFDTEHMTQLRGGAGLFISNPPSVWLGNIYQNSGITQVQFACGPNSAASAACKPGSAGYPVFSSDAAHQNAGSAPIPGAKGAQMAVSTVDDGFQLPSVWKMSLGFDKELPWYGLVFTADYEHLKTRNAIWYQNLNIGAPTGVLPDGRNTYYLNPKGGQVGNTARAKSNQAFGDAVINLANTSRGKADSLALSLKKSFSNDWSAMVGFTWSRATEVNPGTSSVARSNYSNNVWVNPNENIASPSNYSVPKRVIASLTWQHRFFGDYATSVSAFYDGHSGAPYSWRFGNDANGDGFVSDLAYIPRKGDISFAPGTSQQQQDSFWKYIENNEYLRDHQGQIAKRNDTRAPWINQIDLSFRQEIPGIFKGNKGEIRLDIYNFGNMLNKKWGVDHRASFPLTRNLADFAGVDANGKYIYDISKAAYKDSAGNYSPLPLPRADELNGPTQRWSVLATVRYTF</sequence>
<dbReference type="InterPro" id="IPR057601">
    <property type="entry name" value="Oar-like_b-barrel"/>
</dbReference>
<evidence type="ECO:0000256" key="6">
    <source>
        <dbReference type="ARBA" id="ARBA00023237"/>
    </source>
</evidence>
<proteinExistence type="predicted"/>
<accession>A0ABW8K5K0</accession>
<evidence type="ECO:0000256" key="5">
    <source>
        <dbReference type="ARBA" id="ARBA00023136"/>
    </source>
</evidence>
<dbReference type="PANTHER" id="PTHR30069:SF46">
    <property type="entry name" value="OAR PROTEIN"/>
    <property type="match status" value="1"/>
</dbReference>
<dbReference type="InterPro" id="IPR036942">
    <property type="entry name" value="Beta-barrel_TonB_sf"/>
</dbReference>
<evidence type="ECO:0000256" key="1">
    <source>
        <dbReference type="ARBA" id="ARBA00004571"/>
    </source>
</evidence>